<dbReference type="AlphaFoldDB" id="A0A7X0J8M2"/>
<dbReference type="SUPFAM" id="SSF56281">
    <property type="entry name" value="Metallo-hydrolase/oxidoreductase"/>
    <property type="match status" value="1"/>
</dbReference>
<evidence type="ECO:0000313" key="2">
    <source>
        <dbReference type="EMBL" id="MBB6501716.1"/>
    </source>
</evidence>
<dbReference type="Pfam" id="PF12706">
    <property type="entry name" value="Lactamase_B_2"/>
    <property type="match status" value="1"/>
</dbReference>
<accession>A0A7X0J8M2</accession>
<dbReference type="InterPro" id="IPR001279">
    <property type="entry name" value="Metallo-B-lactamas"/>
</dbReference>
<evidence type="ECO:0000313" key="3">
    <source>
        <dbReference type="Proteomes" id="UP000521017"/>
    </source>
</evidence>
<name>A0A7X0J8M2_9SPHI</name>
<evidence type="ECO:0000259" key="1">
    <source>
        <dbReference type="Pfam" id="PF12706"/>
    </source>
</evidence>
<gene>
    <name evidence="2" type="ORF">HDF25_003891</name>
</gene>
<organism evidence="2 3">
    <name type="scientific">Pedobacter cryoconitis</name>
    <dbReference type="NCBI Taxonomy" id="188932"/>
    <lineage>
        <taxon>Bacteria</taxon>
        <taxon>Pseudomonadati</taxon>
        <taxon>Bacteroidota</taxon>
        <taxon>Sphingobacteriia</taxon>
        <taxon>Sphingobacteriales</taxon>
        <taxon>Sphingobacteriaceae</taxon>
        <taxon>Pedobacter</taxon>
    </lineage>
</organism>
<dbReference type="EMBL" id="JACHCC010000010">
    <property type="protein sequence ID" value="MBB6501716.1"/>
    <property type="molecule type" value="Genomic_DNA"/>
</dbReference>
<protein>
    <submittedName>
        <fullName evidence="2">L-ascorbate metabolism protein UlaG (Beta-lactamase superfamily)</fullName>
    </submittedName>
</protein>
<feature type="domain" description="Metallo-beta-lactamase" evidence="1">
    <location>
        <begin position="114"/>
        <end position="308"/>
    </location>
</feature>
<dbReference type="RefSeq" id="WP_184627718.1">
    <property type="nucleotide sequence ID" value="NZ_JACHCC010000010.1"/>
</dbReference>
<dbReference type="InterPro" id="IPR036866">
    <property type="entry name" value="RibonucZ/Hydroxyglut_hydro"/>
</dbReference>
<comment type="caution">
    <text evidence="2">The sequence shown here is derived from an EMBL/GenBank/DDBJ whole genome shotgun (WGS) entry which is preliminary data.</text>
</comment>
<dbReference type="GO" id="GO:0005737">
    <property type="term" value="C:cytoplasm"/>
    <property type="evidence" value="ECO:0007669"/>
    <property type="project" value="TreeGrafter"/>
</dbReference>
<dbReference type="PANTHER" id="PTHR15032:SF4">
    <property type="entry name" value="N-ACYL-PHOSPHATIDYLETHANOLAMINE-HYDROLYZING PHOSPHOLIPASE D"/>
    <property type="match status" value="1"/>
</dbReference>
<dbReference type="Gene3D" id="3.60.15.10">
    <property type="entry name" value="Ribonuclease Z/Hydroxyacylglutathione hydrolase-like"/>
    <property type="match status" value="1"/>
</dbReference>
<sequence length="366" mass="41523">MYIILFIVCALALLTYITLSLPVFGRLPEGARLERIRLLPNVKEDVLQNLSFTPMKPEDQGYWGIIRAMLKGNPNNRPSGVLPHVKPELDSVSGHKVTWFGHSSYLLQLDQVKILVDPVFSRTPSPFSFIGRKYYDGTDFISAEDFPAIDILLITHDHYDHLDYQSILKLKDRTKHFLTSAGVGAHLVRWGIPASQITELAWSEQTVLNGFKFTATPARHFTGRLFKRNRTLWSSFVLETGTSKLFLGGDSGYDTHFKEIGDQYGPFDLAILECGQYNELWPYIHMFPEQTVKAAKDLQAKVLMPVHWAKFTLALHDWNEPVLRVVKSAEEQHQMITTPLLGETVIIGAAYPATKWWLNIAANGKQ</sequence>
<dbReference type="PANTHER" id="PTHR15032">
    <property type="entry name" value="N-ACYL-PHOSPHATIDYLETHANOLAMINE-HYDROLYZING PHOSPHOLIPASE D"/>
    <property type="match status" value="1"/>
</dbReference>
<proteinExistence type="predicted"/>
<reference evidence="2 3" key="1">
    <citation type="submission" date="2020-08" db="EMBL/GenBank/DDBJ databases">
        <title>Genomic Encyclopedia of Type Strains, Phase IV (KMG-V): Genome sequencing to study the core and pangenomes of soil and plant-associated prokaryotes.</title>
        <authorList>
            <person name="Whitman W."/>
        </authorList>
    </citation>
    <scope>NUCLEOTIDE SEQUENCE [LARGE SCALE GENOMIC DNA]</scope>
    <source>
        <strain evidence="2 3">M2T3</strain>
    </source>
</reference>
<dbReference type="Proteomes" id="UP000521017">
    <property type="component" value="Unassembled WGS sequence"/>
</dbReference>